<comment type="catalytic activity">
    <reaction evidence="1">
        <text>S-ubiquitinyl-[E2 ubiquitin-conjugating enzyme]-L-cysteine + [acceptor protein]-L-lysine = [E2 ubiquitin-conjugating enzyme]-L-cysteine + N(6)-ubiquitinyl-[acceptor protein]-L-lysine.</text>
        <dbReference type="EC" id="2.3.2.27"/>
    </reaction>
</comment>
<dbReference type="PANTHER" id="PTHR22938">
    <property type="entry name" value="ZINC FINGER PROTEIN 598"/>
    <property type="match status" value="1"/>
</dbReference>
<evidence type="ECO:0000256" key="9">
    <source>
        <dbReference type="ARBA" id="ARBA00022771"/>
    </source>
</evidence>
<comment type="subcellular location">
    <subcellularLocation>
        <location evidence="2">Cytoplasm</location>
    </subcellularLocation>
</comment>
<feature type="region of interest" description="Disordered" evidence="13">
    <location>
        <begin position="639"/>
        <end position="673"/>
    </location>
</feature>
<organism evidence="15 16">
    <name type="scientific">Rhodotorula mucilaginosa</name>
    <name type="common">Yeast</name>
    <name type="synonym">Rhodotorula rubra</name>
    <dbReference type="NCBI Taxonomy" id="5537"/>
    <lineage>
        <taxon>Eukaryota</taxon>
        <taxon>Fungi</taxon>
        <taxon>Dikarya</taxon>
        <taxon>Basidiomycota</taxon>
        <taxon>Pucciniomycotina</taxon>
        <taxon>Microbotryomycetes</taxon>
        <taxon>Sporidiobolales</taxon>
        <taxon>Sporidiobolaceae</taxon>
        <taxon>Rhodotorula</taxon>
    </lineage>
</organism>
<dbReference type="Proteomes" id="UP000777482">
    <property type="component" value="Unassembled WGS sequence"/>
</dbReference>
<evidence type="ECO:0000256" key="12">
    <source>
        <dbReference type="PROSITE-ProRule" id="PRU00175"/>
    </source>
</evidence>
<dbReference type="PROSITE" id="PS00028">
    <property type="entry name" value="ZINC_FINGER_C2H2_1"/>
    <property type="match status" value="1"/>
</dbReference>
<dbReference type="SMART" id="SM00355">
    <property type="entry name" value="ZnF_C2H2"/>
    <property type="match status" value="3"/>
</dbReference>
<feature type="compositionally biased region" description="Polar residues" evidence="13">
    <location>
        <begin position="716"/>
        <end position="726"/>
    </location>
</feature>
<dbReference type="GO" id="GO:0016567">
    <property type="term" value="P:protein ubiquitination"/>
    <property type="evidence" value="ECO:0007669"/>
    <property type="project" value="TreeGrafter"/>
</dbReference>
<keyword evidence="5" id="KW-0963">Cytoplasm</keyword>
<comment type="pathway">
    <text evidence="3">Protein modification; protein ubiquitination.</text>
</comment>
<sequence>MSRRAAFGARLTGDDSPAPAPPAANSNSPARPRAQSNAGARGARGGANKGKGRADQGRAQQQQSNRRNTAAHQAAATSSGTEDRRAQMLAVNARAAAMAKAADEAGETDQDGEICFICAEGPVQYWSVGECNHRTCHTCSIRLRALYKKNECTFCKTECPTVVFTGSDDKPFEDFKPEDTPFSDTKLGVLFETRAQLDDTLSLLRFNCPYKPGLSDPGSAAPDDPAEACQHILAGWSDLKRHVRSSHHCTLCDLCCSNKKIFTHEHELFAMSNPNANGGGGGHHQQQGRRKGTELDHHLEKEHSMCGFCKRWFYDSDGLYKHCREQHEECFICTKQGIRHQYHLNYDRLEQHFKSDHYLCPHPDCLAQKFVVFESELDLQAHALEVHGVGSSVDQKARKEARRIETSFTYSTGETSRGANEGGAGRRRAGGGGGRAPVASFVEPAREDPVQTPRGERRVPGLGAIQALGSGAAAGGSGGGNSRAARFGGQLTPDPASTPLSRSGATTPTSTMGAAESHHDAATLERHAALMRRVQDAANGNEGKVAGFKFAVRSYRAGELGARDVCDQLYNIFDQRTDEAGAIVLAFADLLEDEDKKRALRNAWREMSSENQFPSLIALAPTLNGVPTQVNNTSQRALSAQHRSGVNPSSTWARVEQAAHSSGPAPVAPRSNPFPALMAASNAREIPGLSKAGLQKKRNVGGGTAWSSAASAGTRPSPSTSGTRHSAGSAFPTLGAVASSSSSSSSAPISRVGSVVPPSSSVNRPASAFAGSSRGAVSIPRAPNGLEFPSLPASNSEADRRARMRAALAKPAGRTVIDDGEADGGIWNGTGSVGGEAGGSSLGANGGGKKKGKGRQKVVLMSGGLASQPQ</sequence>
<evidence type="ECO:0000256" key="8">
    <source>
        <dbReference type="ARBA" id="ARBA00022723"/>
    </source>
</evidence>
<feature type="compositionally biased region" description="Gly residues" evidence="13">
    <location>
        <begin position="472"/>
        <end position="481"/>
    </location>
</feature>
<evidence type="ECO:0000256" key="10">
    <source>
        <dbReference type="ARBA" id="ARBA00022833"/>
    </source>
</evidence>
<keyword evidence="10" id="KW-0862">Zinc</keyword>
<dbReference type="EMBL" id="PUHQ01000116">
    <property type="protein sequence ID" value="KAG0655579.1"/>
    <property type="molecule type" value="Genomic_DNA"/>
</dbReference>
<keyword evidence="16" id="KW-1185">Reference proteome</keyword>
<dbReference type="GO" id="GO:0072344">
    <property type="term" value="P:rescue of stalled ribosome"/>
    <property type="evidence" value="ECO:0007669"/>
    <property type="project" value="InterPro"/>
</dbReference>
<evidence type="ECO:0000256" key="1">
    <source>
        <dbReference type="ARBA" id="ARBA00000900"/>
    </source>
</evidence>
<feature type="region of interest" description="Disordered" evidence="13">
    <location>
        <begin position="816"/>
        <end position="870"/>
    </location>
</feature>
<dbReference type="PANTHER" id="PTHR22938:SF0">
    <property type="entry name" value="E3 UBIQUITIN-PROTEIN LIGASE ZNF598"/>
    <property type="match status" value="1"/>
</dbReference>
<keyword evidence="6" id="KW-0597">Phosphoprotein</keyword>
<feature type="compositionally biased region" description="Low complexity" evidence="13">
    <location>
        <begin position="57"/>
        <end position="71"/>
    </location>
</feature>
<feature type="compositionally biased region" description="Low complexity" evidence="13">
    <location>
        <begin position="705"/>
        <end position="714"/>
    </location>
</feature>
<evidence type="ECO:0000256" key="5">
    <source>
        <dbReference type="ARBA" id="ARBA00022490"/>
    </source>
</evidence>
<feature type="compositionally biased region" description="Gly residues" evidence="13">
    <location>
        <begin position="826"/>
        <end position="847"/>
    </location>
</feature>
<dbReference type="AlphaFoldDB" id="A0A9P6VW45"/>
<keyword evidence="9 12" id="KW-0863">Zinc-finger</keyword>
<evidence type="ECO:0000256" key="7">
    <source>
        <dbReference type="ARBA" id="ARBA00022679"/>
    </source>
</evidence>
<dbReference type="InterPro" id="IPR057634">
    <property type="entry name" value="PAH_ZNF598/HEL2"/>
</dbReference>
<dbReference type="Pfam" id="PF23202">
    <property type="entry name" value="PAH_ZNF598"/>
    <property type="match status" value="1"/>
</dbReference>
<feature type="region of interest" description="Disordered" evidence="13">
    <location>
        <begin position="470"/>
        <end position="519"/>
    </location>
</feature>
<name>A0A9P6VW45_RHOMI</name>
<dbReference type="GO" id="GO:0061630">
    <property type="term" value="F:ubiquitin protein ligase activity"/>
    <property type="evidence" value="ECO:0007669"/>
    <property type="project" value="UniProtKB-EC"/>
</dbReference>
<evidence type="ECO:0000256" key="2">
    <source>
        <dbReference type="ARBA" id="ARBA00004496"/>
    </source>
</evidence>
<evidence type="ECO:0000256" key="11">
    <source>
        <dbReference type="ARBA" id="ARBA00035113"/>
    </source>
</evidence>
<feature type="compositionally biased region" description="Polar residues" evidence="13">
    <location>
        <begin position="639"/>
        <end position="652"/>
    </location>
</feature>
<dbReference type="Pfam" id="PF23230">
    <property type="entry name" value="zf-C2H2_13"/>
    <property type="match status" value="1"/>
</dbReference>
<feature type="compositionally biased region" description="Basic and acidic residues" evidence="13">
    <location>
        <begin position="444"/>
        <end position="457"/>
    </location>
</feature>
<dbReference type="Pfam" id="PF25447">
    <property type="entry name" value="RING_ZNF598"/>
    <property type="match status" value="1"/>
</dbReference>
<gene>
    <name evidence="15" type="ORF">C6P46_000802</name>
</gene>
<dbReference type="CDD" id="cd16615">
    <property type="entry name" value="RING-HC_ZNF598"/>
    <property type="match status" value="1"/>
</dbReference>
<evidence type="ECO:0000313" key="16">
    <source>
        <dbReference type="Proteomes" id="UP000777482"/>
    </source>
</evidence>
<feature type="region of interest" description="Disordered" evidence="13">
    <location>
        <begin position="397"/>
        <end position="457"/>
    </location>
</feature>
<dbReference type="GO" id="GO:0005737">
    <property type="term" value="C:cytoplasm"/>
    <property type="evidence" value="ECO:0007669"/>
    <property type="project" value="UniProtKB-SubCell"/>
</dbReference>
<feature type="region of interest" description="Disordered" evidence="13">
    <location>
        <begin position="1"/>
        <end position="84"/>
    </location>
</feature>
<feature type="domain" description="RING-type" evidence="14">
    <location>
        <begin position="115"/>
        <end position="156"/>
    </location>
</feature>
<comment type="similarity">
    <text evidence="11">Belongs to the ZNF598/HEL2 family.</text>
</comment>
<evidence type="ECO:0000256" key="4">
    <source>
        <dbReference type="ARBA" id="ARBA00012483"/>
    </source>
</evidence>
<reference evidence="15 16" key="1">
    <citation type="submission" date="2020-11" db="EMBL/GenBank/DDBJ databases">
        <title>Kefir isolates.</title>
        <authorList>
            <person name="Marcisauskas S."/>
            <person name="Kim Y."/>
            <person name="Blasche S."/>
        </authorList>
    </citation>
    <scope>NUCLEOTIDE SEQUENCE [LARGE SCALE GENOMIC DNA]</scope>
    <source>
        <strain evidence="15 16">KR</strain>
    </source>
</reference>
<dbReference type="GO" id="GO:0008270">
    <property type="term" value="F:zinc ion binding"/>
    <property type="evidence" value="ECO:0007669"/>
    <property type="project" value="UniProtKB-KW"/>
</dbReference>
<feature type="compositionally biased region" description="Polar residues" evidence="13">
    <location>
        <begin position="498"/>
        <end position="512"/>
    </location>
</feature>
<feature type="compositionally biased region" description="Low complexity" evidence="13">
    <location>
        <begin position="23"/>
        <end position="41"/>
    </location>
</feature>
<protein>
    <recommendedName>
        <fullName evidence="4">RING-type E3 ubiquitin transferase</fullName>
        <ecNumber evidence="4">2.3.2.27</ecNumber>
    </recommendedName>
</protein>
<dbReference type="InterPro" id="IPR041888">
    <property type="entry name" value="RING-HC_ZNF598/HEL2"/>
</dbReference>
<keyword evidence="7" id="KW-0808">Transferase</keyword>
<evidence type="ECO:0000313" key="15">
    <source>
        <dbReference type="EMBL" id="KAG0655579.1"/>
    </source>
</evidence>
<accession>A0A9P6VW45</accession>
<evidence type="ECO:0000256" key="3">
    <source>
        <dbReference type="ARBA" id="ARBA00004906"/>
    </source>
</evidence>
<dbReference type="PROSITE" id="PS50089">
    <property type="entry name" value="ZF_RING_2"/>
    <property type="match status" value="1"/>
</dbReference>
<keyword evidence="8" id="KW-0479">Metal-binding</keyword>
<proteinExistence type="inferred from homology"/>
<feature type="compositionally biased region" description="Polar residues" evidence="13">
    <location>
        <begin position="406"/>
        <end position="415"/>
    </location>
</feature>
<dbReference type="OrthoDB" id="3838338at2759"/>
<evidence type="ECO:0000259" key="14">
    <source>
        <dbReference type="PROSITE" id="PS50089"/>
    </source>
</evidence>
<dbReference type="GO" id="GO:0043022">
    <property type="term" value="F:ribosome binding"/>
    <property type="evidence" value="ECO:0007669"/>
    <property type="project" value="TreeGrafter"/>
</dbReference>
<dbReference type="InterPro" id="IPR044288">
    <property type="entry name" value="ZNF598/HEL2"/>
</dbReference>
<comment type="caution">
    <text evidence="15">The sequence shown here is derived from an EMBL/GenBank/DDBJ whole genome shotgun (WGS) entry which is preliminary data.</text>
</comment>
<evidence type="ECO:0000256" key="13">
    <source>
        <dbReference type="SAM" id="MobiDB-lite"/>
    </source>
</evidence>
<feature type="region of interest" description="Disordered" evidence="13">
    <location>
        <begin position="692"/>
        <end position="794"/>
    </location>
</feature>
<dbReference type="InterPro" id="IPR013087">
    <property type="entry name" value="Znf_C2H2_type"/>
</dbReference>
<evidence type="ECO:0000256" key="6">
    <source>
        <dbReference type="ARBA" id="ARBA00022553"/>
    </source>
</evidence>
<dbReference type="InterPro" id="IPR056437">
    <property type="entry name" value="Znf-C2H2_ZNF598/HEL2"/>
</dbReference>
<feature type="compositionally biased region" description="Low complexity" evidence="13">
    <location>
        <begin position="739"/>
        <end position="767"/>
    </location>
</feature>
<dbReference type="EC" id="2.3.2.27" evidence="4"/>
<dbReference type="InterPro" id="IPR001841">
    <property type="entry name" value="Znf_RING"/>
</dbReference>